<dbReference type="EMBL" id="SMRU01000029">
    <property type="protein sequence ID" value="TDF91510.1"/>
    <property type="molecule type" value="Genomic_DNA"/>
</dbReference>
<organism evidence="1 2">
    <name type="scientific">Arthrobacter terricola</name>
    <dbReference type="NCBI Taxonomy" id="2547396"/>
    <lineage>
        <taxon>Bacteria</taxon>
        <taxon>Bacillati</taxon>
        <taxon>Actinomycetota</taxon>
        <taxon>Actinomycetes</taxon>
        <taxon>Micrococcales</taxon>
        <taxon>Micrococcaceae</taxon>
        <taxon>Arthrobacter</taxon>
    </lineage>
</organism>
<sequence>MPDHPGHNGGWEDVPMEVLLAIGPMTGPDESDDPAQHRQVTAEDEDYETALARARGLVPEGFRVLHIRTDR</sequence>
<dbReference type="OrthoDB" id="9803687at2"/>
<gene>
    <name evidence="1" type="ORF">E1809_20495</name>
</gene>
<comment type="caution">
    <text evidence="1">The sequence shown here is derived from an EMBL/GenBank/DDBJ whole genome shotgun (WGS) entry which is preliminary data.</text>
</comment>
<reference evidence="1 2" key="1">
    <citation type="submission" date="2019-03" db="EMBL/GenBank/DDBJ databases">
        <title>Whole genome sequence of Arthrobacter sp JH1-1.</title>
        <authorList>
            <person name="Trinh H.N."/>
        </authorList>
    </citation>
    <scope>NUCLEOTIDE SEQUENCE [LARGE SCALE GENOMIC DNA]</scope>
    <source>
        <strain evidence="1 2">JH1-1</strain>
    </source>
</reference>
<evidence type="ECO:0000313" key="1">
    <source>
        <dbReference type="EMBL" id="TDF91510.1"/>
    </source>
</evidence>
<dbReference type="RefSeq" id="WP_133206097.1">
    <property type="nucleotide sequence ID" value="NZ_SMRU01000029.1"/>
</dbReference>
<dbReference type="AlphaFoldDB" id="A0A4R5KBW7"/>
<protein>
    <submittedName>
        <fullName evidence="1">Uncharacterized protein</fullName>
    </submittedName>
</protein>
<accession>A0A4R5KBW7</accession>
<keyword evidence="2" id="KW-1185">Reference proteome</keyword>
<evidence type="ECO:0000313" key="2">
    <source>
        <dbReference type="Proteomes" id="UP000295511"/>
    </source>
</evidence>
<proteinExistence type="predicted"/>
<name>A0A4R5KBW7_9MICC</name>
<dbReference type="Proteomes" id="UP000295511">
    <property type="component" value="Unassembled WGS sequence"/>
</dbReference>